<dbReference type="EMBL" id="FRAP01000004">
    <property type="protein sequence ID" value="SHK24114.1"/>
    <property type="molecule type" value="Genomic_DNA"/>
</dbReference>
<evidence type="ECO:0000313" key="2">
    <source>
        <dbReference type="Proteomes" id="UP000184363"/>
    </source>
</evidence>
<keyword evidence="1" id="KW-0560">Oxidoreductase</keyword>
<evidence type="ECO:0000313" key="1">
    <source>
        <dbReference type="EMBL" id="SHK24114.1"/>
    </source>
</evidence>
<keyword evidence="2" id="KW-1185">Reference proteome</keyword>
<dbReference type="AlphaFoldDB" id="A0A1M6QV66"/>
<dbReference type="GO" id="GO:0051213">
    <property type="term" value="F:dioxygenase activity"/>
    <property type="evidence" value="ECO:0007669"/>
    <property type="project" value="UniProtKB-KW"/>
</dbReference>
<name>A0A1M6QV66_PSETH</name>
<accession>A0A1M6QV66</accession>
<sequence length="230" mass="23156">MIAVVPEPPLLVPQLATGAAEETADLRAAVLAAGRRLASASAEWIVVGSDAGGRRSVGADARGTFAGFGADVVVGMSPGAAGPVDPELPLPLLIASWLAEGLGVTLRGELVAPDTPARECAALGTELARATTALLVVGDGSAKHTEKAPGYFDERAHAYDAAVADALAAGDPAALAAAVADPGPAAELWVSGRAPWLVMAGAAQGAAWRVERGYSAAPFGVHYHVAVWER</sequence>
<dbReference type="Gene3D" id="3.40.830.10">
    <property type="entry name" value="LigB-like"/>
    <property type="match status" value="1"/>
</dbReference>
<dbReference type="OrthoDB" id="4543339at2"/>
<keyword evidence="1" id="KW-0223">Dioxygenase</keyword>
<dbReference type="Proteomes" id="UP000184363">
    <property type="component" value="Unassembled WGS sequence"/>
</dbReference>
<dbReference type="STRING" id="1848.SAMN05443637_10429"/>
<dbReference type="RefSeq" id="WP_073456303.1">
    <property type="nucleotide sequence ID" value="NZ_CALGVN010000029.1"/>
</dbReference>
<dbReference type="SUPFAM" id="SSF53213">
    <property type="entry name" value="LigB-like"/>
    <property type="match status" value="1"/>
</dbReference>
<protein>
    <submittedName>
        <fullName evidence="1">Catalytic LigB subunit of aromatic ring-opening dioxygenase</fullName>
    </submittedName>
</protein>
<organism evidence="1 2">
    <name type="scientific">Pseudonocardia thermophila</name>
    <dbReference type="NCBI Taxonomy" id="1848"/>
    <lineage>
        <taxon>Bacteria</taxon>
        <taxon>Bacillati</taxon>
        <taxon>Actinomycetota</taxon>
        <taxon>Actinomycetes</taxon>
        <taxon>Pseudonocardiales</taxon>
        <taxon>Pseudonocardiaceae</taxon>
        <taxon>Pseudonocardia</taxon>
    </lineage>
</organism>
<reference evidence="1 2" key="1">
    <citation type="submission" date="2016-11" db="EMBL/GenBank/DDBJ databases">
        <authorList>
            <person name="Jaros S."/>
            <person name="Januszkiewicz K."/>
            <person name="Wedrychowicz H."/>
        </authorList>
    </citation>
    <scope>NUCLEOTIDE SEQUENCE [LARGE SCALE GENOMIC DNA]</scope>
    <source>
        <strain evidence="1 2">DSM 43832</strain>
    </source>
</reference>
<proteinExistence type="predicted"/>
<gene>
    <name evidence="1" type="ORF">SAMN05443637_10429</name>
</gene>